<evidence type="ECO:0000256" key="9">
    <source>
        <dbReference type="SAM" id="MobiDB-lite"/>
    </source>
</evidence>
<dbReference type="SUPFAM" id="SSF53098">
    <property type="entry name" value="Ribonuclease H-like"/>
    <property type="match status" value="1"/>
</dbReference>
<dbReference type="PROSITE" id="PS50808">
    <property type="entry name" value="ZF_BED"/>
    <property type="match status" value="1"/>
</dbReference>
<sequence length="322" mass="36752">MSTPHLSTQDSAANPSLGEIQPSQNNTNDAIQSIDVQQPETIEVEDESPYTSKKRKRTSKAWADFKEVTLPDGTTKVECIHCKHRLTMNKTGVTSHFLRHLKGCMKKKITEQGQNNITLSTTIVESETVNAVHNFKYDHGKIREILSHMIIVHELPFLFSEYEIFNLLMRTATPYYQKISRATVKKDCITSYEIEKKKVMTSLKDVSRVSVTTDLWKSDQKVSYMVGTCHYVDSSWNLQKRNLNFLDVPPPHNGVSICDMLNKCLVEWGIENKVWSVTVDNASYNDVAVRMLKDNLSYKNNLPLSGKLFHVRCCAHILNLLV</sequence>
<keyword evidence="5" id="KW-0805">Transcription regulation</keyword>
<feature type="compositionally biased region" description="Polar residues" evidence="9">
    <location>
        <begin position="21"/>
        <end position="40"/>
    </location>
</feature>
<keyword evidence="2" id="KW-0479">Metal-binding</keyword>
<protein>
    <recommendedName>
        <fullName evidence="10">BED-type domain-containing protein</fullName>
    </recommendedName>
</protein>
<evidence type="ECO:0000256" key="4">
    <source>
        <dbReference type="ARBA" id="ARBA00022833"/>
    </source>
</evidence>
<keyword evidence="4" id="KW-0862">Zinc</keyword>
<evidence type="ECO:0000313" key="12">
    <source>
        <dbReference type="Proteomes" id="UP000734854"/>
    </source>
</evidence>
<comment type="subcellular location">
    <subcellularLocation>
        <location evidence="1">Nucleus</location>
    </subcellularLocation>
</comment>
<dbReference type="Proteomes" id="UP000734854">
    <property type="component" value="Unassembled WGS sequence"/>
</dbReference>
<dbReference type="SMART" id="SM00614">
    <property type="entry name" value="ZnF_BED"/>
    <property type="match status" value="1"/>
</dbReference>
<dbReference type="GO" id="GO:0009791">
    <property type="term" value="P:post-embryonic development"/>
    <property type="evidence" value="ECO:0007669"/>
    <property type="project" value="UniProtKB-ARBA"/>
</dbReference>
<dbReference type="InterPro" id="IPR052035">
    <property type="entry name" value="ZnF_BED_domain_contain"/>
</dbReference>
<reference evidence="11 12" key="1">
    <citation type="submission" date="2020-08" db="EMBL/GenBank/DDBJ databases">
        <title>Plant Genome Project.</title>
        <authorList>
            <person name="Zhang R.-G."/>
        </authorList>
    </citation>
    <scope>NUCLEOTIDE SEQUENCE [LARGE SCALE GENOMIC DNA]</scope>
    <source>
        <tissue evidence="11">Rhizome</tissue>
    </source>
</reference>
<keyword evidence="7" id="KW-0539">Nucleus</keyword>
<dbReference type="EMBL" id="JACMSC010000010">
    <property type="protein sequence ID" value="KAG6503742.1"/>
    <property type="molecule type" value="Genomic_DNA"/>
</dbReference>
<dbReference type="InterPro" id="IPR036236">
    <property type="entry name" value="Znf_C2H2_sf"/>
</dbReference>
<evidence type="ECO:0000256" key="7">
    <source>
        <dbReference type="ARBA" id="ARBA00023242"/>
    </source>
</evidence>
<keyword evidence="3 8" id="KW-0863">Zinc-finger</keyword>
<dbReference type="PANTHER" id="PTHR46481">
    <property type="entry name" value="ZINC FINGER BED DOMAIN-CONTAINING PROTEIN 4"/>
    <property type="match status" value="1"/>
</dbReference>
<evidence type="ECO:0000259" key="10">
    <source>
        <dbReference type="PROSITE" id="PS50808"/>
    </source>
</evidence>
<evidence type="ECO:0000256" key="8">
    <source>
        <dbReference type="PROSITE-ProRule" id="PRU00027"/>
    </source>
</evidence>
<accession>A0A8J5L359</accession>
<dbReference type="InterPro" id="IPR012337">
    <property type="entry name" value="RNaseH-like_sf"/>
</dbReference>
<dbReference type="GO" id="GO:0003677">
    <property type="term" value="F:DNA binding"/>
    <property type="evidence" value="ECO:0007669"/>
    <property type="project" value="InterPro"/>
</dbReference>
<dbReference type="GO" id="GO:0005634">
    <property type="term" value="C:nucleus"/>
    <property type="evidence" value="ECO:0007669"/>
    <property type="project" value="UniProtKB-SubCell"/>
</dbReference>
<gene>
    <name evidence="11" type="ORF">ZIOFF_036066</name>
</gene>
<evidence type="ECO:0000256" key="5">
    <source>
        <dbReference type="ARBA" id="ARBA00023015"/>
    </source>
</evidence>
<keyword evidence="6" id="KW-0804">Transcription</keyword>
<evidence type="ECO:0000256" key="2">
    <source>
        <dbReference type="ARBA" id="ARBA00022723"/>
    </source>
</evidence>
<dbReference type="PANTHER" id="PTHR46481:SF10">
    <property type="entry name" value="ZINC FINGER BED DOMAIN-CONTAINING PROTEIN 39"/>
    <property type="match status" value="1"/>
</dbReference>
<keyword evidence="12" id="KW-1185">Reference proteome</keyword>
<evidence type="ECO:0000256" key="1">
    <source>
        <dbReference type="ARBA" id="ARBA00004123"/>
    </source>
</evidence>
<proteinExistence type="predicted"/>
<dbReference type="AlphaFoldDB" id="A0A8J5L359"/>
<dbReference type="GO" id="GO:0008270">
    <property type="term" value="F:zinc ion binding"/>
    <property type="evidence" value="ECO:0007669"/>
    <property type="project" value="UniProtKB-KW"/>
</dbReference>
<feature type="compositionally biased region" description="Polar residues" evidence="9">
    <location>
        <begin position="1"/>
        <end position="14"/>
    </location>
</feature>
<organism evidence="11 12">
    <name type="scientific">Zingiber officinale</name>
    <name type="common">Ginger</name>
    <name type="synonym">Amomum zingiber</name>
    <dbReference type="NCBI Taxonomy" id="94328"/>
    <lineage>
        <taxon>Eukaryota</taxon>
        <taxon>Viridiplantae</taxon>
        <taxon>Streptophyta</taxon>
        <taxon>Embryophyta</taxon>
        <taxon>Tracheophyta</taxon>
        <taxon>Spermatophyta</taxon>
        <taxon>Magnoliopsida</taxon>
        <taxon>Liliopsida</taxon>
        <taxon>Zingiberales</taxon>
        <taxon>Zingiberaceae</taxon>
        <taxon>Zingiber</taxon>
    </lineage>
</organism>
<dbReference type="SUPFAM" id="SSF57667">
    <property type="entry name" value="beta-beta-alpha zinc fingers"/>
    <property type="match status" value="1"/>
</dbReference>
<feature type="region of interest" description="Disordered" evidence="9">
    <location>
        <begin position="1"/>
        <end position="56"/>
    </location>
</feature>
<evidence type="ECO:0000313" key="11">
    <source>
        <dbReference type="EMBL" id="KAG6503742.1"/>
    </source>
</evidence>
<dbReference type="InterPro" id="IPR003656">
    <property type="entry name" value="Znf_BED"/>
</dbReference>
<evidence type="ECO:0000256" key="6">
    <source>
        <dbReference type="ARBA" id="ARBA00023163"/>
    </source>
</evidence>
<comment type="caution">
    <text evidence="11">The sequence shown here is derived from an EMBL/GenBank/DDBJ whole genome shotgun (WGS) entry which is preliminary data.</text>
</comment>
<name>A0A8J5L359_ZINOF</name>
<feature type="domain" description="BED-type" evidence="10">
    <location>
        <begin position="56"/>
        <end position="112"/>
    </location>
</feature>
<evidence type="ECO:0000256" key="3">
    <source>
        <dbReference type="ARBA" id="ARBA00022771"/>
    </source>
</evidence>